<dbReference type="GO" id="GO:0097546">
    <property type="term" value="C:ciliary base"/>
    <property type="evidence" value="ECO:0007669"/>
    <property type="project" value="TreeGrafter"/>
</dbReference>
<sequence length="286" mass="32210">AAAAMAAPPESLLRYSQPMLVSRRGDRASAGVSGDGGHARGYRAPPGVSGQGAEGSAVPCPLLRRRPLVFPQSQPPKGTPPRTPASIPSSQQPQELLNAILPPREWEEARKLWVQEVSTAPSTRRDVVLLQEQLDRQLQQRQARETGLCPVRRELYTQCFDELIRQTTVSCAERGLLLLRVRDELQLTLSAYQALYESSVAFGVRKALQAEQGKSHLEQRIAELEEEKKELEKQVSEEKAKCEAIERQETERREIEEKKHSEEVQFLKRTNQQLKVSKNSEFQILV</sequence>
<dbReference type="GO" id="GO:0005930">
    <property type="term" value="C:axoneme"/>
    <property type="evidence" value="ECO:0007669"/>
    <property type="project" value="TreeGrafter"/>
</dbReference>
<organism evidence="10 11">
    <name type="scientific">Sylvietta virens</name>
    <name type="common">Green crombec</name>
    <dbReference type="NCBI Taxonomy" id="208069"/>
    <lineage>
        <taxon>Eukaryota</taxon>
        <taxon>Metazoa</taxon>
        <taxon>Chordata</taxon>
        <taxon>Craniata</taxon>
        <taxon>Vertebrata</taxon>
        <taxon>Euteleostomi</taxon>
        <taxon>Archelosauria</taxon>
        <taxon>Archosauria</taxon>
        <taxon>Dinosauria</taxon>
        <taxon>Saurischia</taxon>
        <taxon>Theropoda</taxon>
        <taxon>Coelurosauria</taxon>
        <taxon>Aves</taxon>
        <taxon>Neognathae</taxon>
        <taxon>Neoaves</taxon>
        <taxon>Telluraves</taxon>
        <taxon>Australaves</taxon>
        <taxon>Passeriformes</taxon>
        <taxon>Sylvioidea</taxon>
        <taxon>Sylviidae</taxon>
        <taxon>Acrocephalinae</taxon>
        <taxon>Sylvietta</taxon>
    </lineage>
</organism>
<gene>
    <name evidence="10" type="primary">Dnali1</name>
    <name evidence="10" type="ORF">SYLVIR_R06055</name>
</gene>
<reference evidence="10 11" key="1">
    <citation type="submission" date="2019-09" db="EMBL/GenBank/DDBJ databases">
        <title>Bird 10,000 Genomes (B10K) Project - Family phase.</title>
        <authorList>
            <person name="Zhang G."/>
        </authorList>
    </citation>
    <scope>NUCLEOTIDE SEQUENCE [LARGE SCALE GENOMIC DNA]</scope>
    <source>
        <strain evidence="10">B10K-DU-009-59</strain>
        <tissue evidence="10">Muscle</tissue>
    </source>
</reference>
<dbReference type="PANTHER" id="PTHR13183:SF0">
    <property type="entry name" value="AXONEMAL DYNEIN LIGHT INTERMEDIATE POLYPEPTIDE 1"/>
    <property type="match status" value="1"/>
</dbReference>
<keyword evidence="3" id="KW-0505">Motor protein</keyword>
<dbReference type="PANTHER" id="PTHR13183">
    <property type="entry name" value="AXONEMAL INNER ARM DYNEIN LIGHT CHAIN 28"/>
    <property type="match status" value="1"/>
</dbReference>
<accession>A0A7L0L7W3</accession>
<feature type="non-terminal residue" evidence="10">
    <location>
        <position position="286"/>
    </location>
</feature>
<name>A0A7L0L7W3_9SYLV</name>
<dbReference type="EMBL" id="VXAN01000214">
    <property type="protein sequence ID" value="NXK65316.1"/>
    <property type="molecule type" value="Genomic_DNA"/>
</dbReference>
<feature type="coiled-coil region" evidence="8">
    <location>
        <begin position="207"/>
        <end position="265"/>
    </location>
</feature>
<proteinExistence type="inferred from homology"/>
<feature type="region of interest" description="Disordered" evidence="9">
    <location>
        <begin position="23"/>
        <end position="93"/>
    </location>
</feature>
<keyword evidence="2 8" id="KW-0175">Coiled coil</keyword>
<evidence type="ECO:0000256" key="3">
    <source>
        <dbReference type="ARBA" id="ARBA00023175"/>
    </source>
</evidence>
<protein>
    <recommendedName>
        <fullName evidence="5">Axonemal dynein light intermediate polypeptide 1</fullName>
    </recommendedName>
    <alternativeName>
        <fullName evidence="6">Inner dynein arm light chain, axonemal</fullName>
    </alternativeName>
</protein>
<dbReference type="GO" id="GO:0045504">
    <property type="term" value="F:dynein heavy chain binding"/>
    <property type="evidence" value="ECO:0007669"/>
    <property type="project" value="TreeGrafter"/>
</dbReference>
<keyword evidence="1" id="KW-0243">Dynein</keyword>
<evidence type="ECO:0000256" key="8">
    <source>
        <dbReference type="SAM" id="Coils"/>
    </source>
</evidence>
<comment type="similarity">
    <text evidence="4">Belongs to the inner dynein arm light chain family.</text>
</comment>
<feature type="compositionally biased region" description="Pro residues" evidence="9">
    <location>
        <begin position="73"/>
        <end position="83"/>
    </location>
</feature>
<dbReference type="Proteomes" id="UP000567822">
    <property type="component" value="Unassembled WGS sequence"/>
</dbReference>
<evidence type="ECO:0000256" key="6">
    <source>
        <dbReference type="ARBA" id="ARBA00042417"/>
    </source>
</evidence>
<evidence type="ECO:0000256" key="5">
    <source>
        <dbReference type="ARBA" id="ARBA00039799"/>
    </source>
</evidence>
<dbReference type="GO" id="GO:0030286">
    <property type="term" value="C:dynein complex"/>
    <property type="evidence" value="ECO:0007669"/>
    <property type="project" value="UniProtKB-KW"/>
</dbReference>
<comment type="caution">
    <text evidence="10">The sequence shown here is derived from an EMBL/GenBank/DDBJ whole genome shotgun (WGS) entry which is preliminary data.</text>
</comment>
<evidence type="ECO:0000256" key="4">
    <source>
        <dbReference type="ARBA" id="ARBA00038114"/>
    </source>
</evidence>
<dbReference type="InterPro" id="IPR019347">
    <property type="entry name" value="Axonemal_dynein_light_chain"/>
</dbReference>
<evidence type="ECO:0000313" key="11">
    <source>
        <dbReference type="Proteomes" id="UP000567822"/>
    </source>
</evidence>
<evidence type="ECO:0000256" key="2">
    <source>
        <dbReference type="ARBA" id="ARBA00023054"/>
    </source>
</evidence>
<feature type="non-terminal residue" evidence="10">
    <location>
        <position position="1"/>
    </location>
</feature>
<keyword evidence="11" id="KW-1185">Reference proteome</keyword>
<evidence type="ECO:0000313" key="10">
    <source>
        <dbReference type="EMBL" id="NXK65316.1"/>
    </source>
</evidence>
<comment type="function">
    <text evidence="7">Involved in sperm flagellum assembly.</text>
</comment>
<evidence type="ECO:0000256" key="9">
    <source>
        <dbReference type="SAM" id="MobiDB-lite"/>
    </source>
</evidence>
<evidence type="ECO:0000256" key="1">
    <source>
        <dbReference type="ARBA" id="ARBA00023017"/>
    </source>
</evidence>
<evidence type="ECO:0000256" key="7">
    <source>
        <dbReference type="ARBA" id="ARBA00043925"/>
    </source>
</evidence>
<dbReference type="AlphaFoldDB" id="A0A7L0L7W3"/>
<dbReference type="Pfam" id="PF10211">
    <property type="entry name" value="Ax_dynein_light"/>
    <property type="match status" value="1"/>
</dbReference>